<evidence type="ECO:0000256" key="3">
    <source>
        <dbReference type="ARBA" id="ARBA00022475"/>
    </source>
</evidence>
<feature type="transmembrane region" description="Helical" evidence="7">
    <location>
        <begin position="154"/>
        <end position="176"/>
    </location>
</feature>
<protein>
    <submittedName>
        <fullName evidence="9">DedA protein</fullName>
    </submittedName>
</protein>
<evidence type="ECO:0000256" key="4">
    <source>
        <dbReference type="ARBA" id="ARBA00022692"/>
    </source>
</evidence>
<gene>
    <name evidence="9" type="primary">dedA</name>
    <name evidence="9" type="ORF">WDC_1273</name>
</gene>
<dbReference type="EMBL" id="AWTT01000030">
    <property type="protein sequence ID" value="KIS03153.1"/>
    <property type="molecule type" value="Genomic_DNA"/>
</dbReference>
<keyword evidence="3 7" id="KW-1003">Cell membrane</keyword>
<dbReference type="InterPro" id="IPR032818">
    <property type="entry name" value="DedA-like"/>
</dbReference>
<dbReference type="OrthoDB" id="9813426at2"/>
<feature type="transmembrane region" description="Helical" evidence="7">
    <location>
        <begin position="27"/>
        <end position="46"/>
    </location>
</feature>
<dbReference type="RefSeq" id="WP_044011008.1">
    <property type="nucleotide sequence ID" value="NZ_AWTT01000030.1"/>
</dbReference>
<keyword evidence="5 7" id="KW-1133">Transmembrane helix</keyword>
<sequence length="219" mass="24421">MPQLIDFIMHIDQHLITIVNQFGPSTYLILFLLIFIETGVVILPFLPGDSLLFAASALAANQAFNLSLGWLLLTFFLAAVLGDSLNYEIGKHTSLMASRNSLISRWLNQEKLDKAEAFFNKHGGKTIVIARFMPFVRTFAPFISGGSQMNYRKFAFYNILGGLLWVLICCLAGFFFGNLQFVQDNFTFVILGIIGVSLLPAVITYLKSKFSASSVEEIE</sequence>
<comment type="subcellular location">
    <subcellularLocation>
        <location evidence="1 7">Cell membrane</location>
        <topology evidence="1 7">Multi-pass membrane protein</topology>
    </subcellularLocation>
</comment>
<keyword evidence="6 7" id="KW-0472">Membrane</keyword>
<evidence type="ECO:0000313" key="9">
    <source>
        <dbReference type="EMBL" id="KIS03153.1"/>
    </source>
</evidence>
<dbReference type="PANTHER" id="PTHR30353">
    <property type="entry name" value="INNER MEMBRANE PROTEIN DEDA-RELATED"/>
    <property type="match status" value="1"/>
</dbReference>
<keyword evidence="4 7" id="KW-0812">Transmembrane</keyword>
<reference evidence="9 10" key="1">
    <citation type="submission" date="2013-08" db="EMBL/GenBank/DDBJ databases">
        <title>Lactobacillus wasatchii sp. WDC04, a late gas producing bacteria isolated from aged chedder cheese.</title>
        <authorList>
            <person name="Oberg C.J."/>
            <person name="Culumber M."/>
            <person name="McMahon D.J."/>
            <person name="Broadbent J.R."/>
            <person name="Oberg T.S."/>
            <person name="Ortaki F."/>
        </authorList>
    </citation>
    <scope>NUCLEOTIDE SEQUENCE [LARGE SCALE GENOMIC DNA]</scope>
    <source>
        <strain evidence="9 10">WDC04</strain>
    </source>
</reference>
<evidence type="ECO:0000256" key="1">
    <source>
        <dbReference type="ARBA" id="ARBA00004651"/>
    </source>
</evidence>
<dbReference type="Proteomes" id="UP000032279">
    <property type="component" value="Unassembled WGS sequence"/>
</dbReference>
<dbReference type="InterPro" id="IPR032816">
    <property type="entry name" value="VTT_dom"/>
</dbReference>
<evidence type="ECO:0000259" key="8">
    <source>
        <dbReference type="Pfam" id="PF09335"/>
    </source>
</evidence>
<evidence type="ECO:0000256" key="5">
    <source>
        <dbReference type="ARBA" id="ARBA00022989"/>
    </source>
</evidence>
<proteinExistence type="inferred from homology"/>
<comment type="similarity">
    <text evidence="2 7">Belongs to the DedA family.</text>
</comment>
<feature type="domain" description="VTT" evidence="8">
    <location>
        <begin position="46"/>
        <end position="173"/>
    </location>
</feature>
<organism evidence="9 10">
    <name type="scientific">Paucilactobacillus wasatchensis</name>
    <dbReference type="NCBI Taxonomy" id="1335616"/>
    <lineage>
        <taxon>Bacteria</taxon>
        <taxon>Bacillati</taxon>
        <taxon>Bacillota</taxon>
        <taxon>Bacilli</taxon>
        <taxon>Lactobacillales</taxon>
        <taxon>Lactobacillaceae</taxon>
        <taxon>Paucilactobacillus</taxon>
    </lineage>
</organism>
<dbReference type="Pfam" id="PF09335">
    <property type="entry name" value="VTT_dom"/>
    <property type="match status" value="1"/>
</dbReference>
<evidence type="ECO:0000256" key="7">
    <source>
        <dbReference type="RuleBase" id="RU367016"/>
    </source>
</evidence>
<dbReference type="PANTHER" id="PTHR30353:SF0">
    <property type="entry name" value="TRANSMEMBRANE PROTEIN"/>
    <property type="match status" value="1"/>
</dbReference>
<accession>A0A0D0Y4F8</accession>
<feature type="transmembrane region" description="Helical" evidence="7">
    <location>
        <begin position="188"/>
        <end position="206"/>
    </location>
</feature>
<evidence type="ECO:0000313" key="10">
    <source>
        <dbReference type="Proteomes" id="UP000032279"/>
    </source>
</evidence>
<evidence type="ECO:0000256" key="2">
    <source>
        <dbReference type="ARBA" id="ARBA00010792"/>
    </source>
</evidence>
<name>A0A0D0Y4F8_9LACO</name>
<feature type="transmembrane region" description="Helical" evidence="7">
    <location>
        <begin position="66"/>
        <end position="87"/>
    </location>
</feature>
<dbReference type="GO" id="GO:0005886">
    <property type="term" value="C:plasma membrane"/>
    <property type="evidence" value="ECO:0007669"/>
    <property type="project" value="UniProtKB-SubCell"/>
</dbReference>
<dbReference type="STRING" id="1335616.WDC_1273"/>
<comment type="caution">
    <text evidence="9">The sequence shown here is derived from an EMBL/GenBank/DDBJ whole genome shotgun (WGS) entry which is preliminary data.</text>
</comment>
<keyword evidence="10" id="KW-1185">Reference proteome</keyword>
<evidence type="ECO:0000256" key="6">
    <source>
        <dbReference type="ARBA" id="ARBA00023136"/>
    </source>
</evidence>
<dbReference type="PATRIC" id="fig|1335616.4.peg.1274"/>
<dbReference type="AlphaFoldDB" id="A0A0D0Y4F8"/>